<proteinExistence type="predicted"/>
<feature type="non-terminal residue" evidence="1">
    <location>
        <position position="76"/>
    </location>
</feature>
<gene>
    <name evidence="1" type="ORF">METZ01_LOCUS427199</name>
</gene>
<dbReference type="PROSITE" id="PS51257">
    <property type="entry name" value="PROKAR_LIPOPROTEIN"/>
    <property type="match status" value="1"/>
</dbReference>
<sequence>MKNTLLVIVALLAGGCAAAPTMNSVAGNYEAKKDGGALRVVFLKNGNYESYFDGKRQEEEGKWEIAGDKIHASDEG</sequence>
<dbReference type="EMBL" id="UINC01170344">
    <property type="protein sequence ID" value="SVD74345.1"/>
    <property type="molecule type" value="Genomic_DNA"/>
</dbReference>
<dbReference type="AlphaFoldDB" id="A0A382XUM9"/>
<accession>A0A382XUM9</accession>
<protein>
    <submittedName>
        <fullName evidence="1">Uncharacterized protein</fullName>
    </submittedName>
</protein>
<name>A0A382XUM9_9ZZZZ</name>
<organism evidence="1">
    <name type="scientific">marine metagenome</name>
    <dbReference type="NCBI Taxonomy" id="408172"/>
    <lineage>
        <taxon>unclassified sequences</taxon>
        <taxon>metagenomes</taxon>
        <taxon>ecological metagenomes</taxon>
    </lineage>
</organism>
<evidence type="ECO:0000313" key="1">
    <source>
        <dbReference type="EMBL" id="SVD74345.1"/>
    </source>
</evidence>
<reference evidence="1" key="1">
    <citation type="submission" date="2018-05" db="EMBL/GenBank/DDBJ databases">
        <authorList>
            <person name="Lanie J.A."/>
            <person name="Ng W.-L."/>
            <person name="Kazmierczak K.M."/>
            <person name="Andrzejewski T.M."/>
            <person name="Davidsen T.M."/>
            <person name="Wayne K.J."/>
            <person name="Tettelin H."/>
            <person name="Glass J.I."/>
            <person name="Rusch D."/>
            <person name="Podicherti R."/>
            <person name="Tsui H.-C.T."/>
            <person name="Winkler M.E."/>
        </authorList>
    </citation>
    <scope>NUCLEOTIDE SEQUENCE</scope>
</reference>